<sequence length="239" mass="26247">MKIDGDIHILIYFFTLSGGNGPEGFPNGTVTFETRPESDLPDPIAPGNPTLCLCVGQFVPERATGRVPKSVECHPRGFHVPLTELHVLLQLVQYGPPAGVNAEMLESQLEIRYGHEEKKLFCQWQNKRTQSGDVRLQCLSGHRHKLTSQRNPNKSFFVFSLENAVVVSVIGSFVGPHCVGQNILGPGFVPGLVREEHGGAAHSENTVTEKHRTVVSKVPIEGNILCTDHNGVSIWVRSK</sequence>
<proteinExistence type="predicted"/>
<name>A0A7J6I2V7_CANSA</name>
<reference evidence="3 4" key="1">
    <citation type="journal article" date="2020" name="bioRxiv">
        <title>Sequence and annotation of 42 cannabis genomes reveals extensive copy number variation in cannabinoid synthesis and pathogen resistance genes.</title>
        <authorList>
            <person name="Mckernan K.J."/>
            <person name="Helbert Y."/>
            <person name="Kane L.T."/>
            <person name="Ebling H."/>
            <person name="Zhang L."/>
            <person name="Liu B."/>
            <person name="Eaton Z."/>
            <person name="Mclaughlin S."/>
            <person name="Kingan S."/>
            <person name="Baybayan P."/>
            <person name="Concepcion G."/>
            <person name="Jordan M."/>
            <person name="Riva A."/>
            <person name="Barbazuk W."/>
            <person name="Harkins T."/>
        </authorList>
    </citation>
    <scope>NUCLEOTIDE SEQUENCE [LARGE SCALE GENOMIC DNA]</scope>
    <source>
        <strain evidence="3 4">cv. Jamaican Lion 4</strain>
        <strain evidence="2">Father</strain>
        <strain evidence="1">Mother</strain>
        <tissue evidence="2">Leaf</tissue>
    </source>
</reference>
<dbReference type="EMBL" id="JAATIP010000150">
    <property type="protein sequence ID" value="KAF4366511.1"/>
    <property type="molecule type" value="Genomic_DNA"/>
</dbReference>
<evidence type="ECO:0000313" key="2">
    <source>
        <dbReference type="EMBL" id="KAF4400950.1"/>
    </source>
</evidence>
<evidence type="ECO:0000313" key="4">
    <source>
        <dbReference type="Proteomes" id="UP000583929"/>
    </source>
</evidence>
<protein>
    <submittedName>
        <fullName evidence="2">Uncharacterized protein</fullName>
    </submittedName>
</protein>
<gene>
    <name evidence="1" type="ORF">F8388_003749</name>
    <name evidence="2" type="ORF">G4B88_013791</name>
</gene>
<dbReference type="AlphaFoldDB" id="A0A7J6I2V7"/>
<accession>A0A7J6I2V7</accession>
<dbReference type="Proteomes" id="UP000525078">
    <property type="component" value="Unassembled WGS sequence"/>
</dbReference>
<dbReference type="Proteomes" id="UP000583929">
    <property type="component" value="Unassembled WGS sequence"/>
</dbReference>
<organism evidence="2 4">
    <name type="scientific">Cannabis sativa</name>
    <name type="common">Hemp</name>
    <name type="synonym">Marijuana</name>
    <dbReference type="NCBI Taxonomy" id="3483"/>
    <lineage>
        <taxon>Eukaryota</taxon>
        <taxon>Viridiplantae</taxon>
        <taxon>Streptophyta</taxon>
        <taxon>Embryophyta</taxon>
        <taxon>Tracheophyta</taxon>
        <taxon>Spermatophyta</taxon>
        <taxon>Magnoliopsida</taxon>
        <taxon>eudicotyledons</taxon>
        <taxon>Gunneridae</taxon>
        <taxon>Pentapetalae</taxon>
        <taxon>rosids</taxon>
        <taxon>fabids</taxon>
        <taxon>Rosales</taxon>
        <taxon>Cannabaceae</taxon>
        <taxon>Cannabis</taxon>
    </lineage>
</organism>
<comment type="caution">
    <text evidence="2">The sequence shown here is derived from an EMBL/GenBank/DDBJ whole genome shotgun (WGS) entry which is preliminary data.</text>
</comment>
<evidence type="ECO:0000313" key="1">
    <source>
        <dbReference type="EMBL" id="KAF4366511.1"/>
    </source>
</evidence>
<evidence type="ECO:0000313" key="3">
    <source>
        <dbReference type="Proteomes" id="UP000525078"/>
    </source>
</evidence>
<keyword evidence="4" id="KW-1185">Reference proteome</keyword>
<dbReference type="EMBL" id="JAATIQ010000013">
    <property type="protein sequence ID" value="KAF4400950.1"/>
    <property type="molecule type" value="Genomic_DNA"/>
</dbReference>